<feature type="region of interest" description="Disordered" evidence="1">
    <location>
        <begin position="379"/>
        <end position="399"/>
    </location>
</feature>
<feature type="compositionally biased region" description="Low complexity" evidence="1">
    <location>
        <begin position="16"/>
        <end position="35"/>
    </location>
</feature>
<organism evidence="2 3">
    <name type="scientific">Phaedon cochleariae</name>
    <name type="common">Mustard beetle</name>
    <dbReference type="NCBI Taxonomy" id="80249"/>
    <lineage>
        <taxon>Eukaryota</taxon>
        <taxon>Metazoa</taxon>
        <taxon>Ecdysozoa</taxon>
        <taxon>Arthropoda</taxon>
        <taxon>Hexapoda</taxon>
        <taxon>Insecta</taxon>
        <taxon>Pterygota</taxon>
        <taxon>Neoptera</taxon>
        <taxon>Endopterygota</taxon>
        <taxon>Coleoptera</taxon>
        <taxon>Polyphaga</taxon>
        <taxon>Cucujiformia</taxon>
        <taxon>Chrysomeloidea</taxon>
        <taxon>Chrysomelidae</taxon>
        <taxon>Chrysomelinae</taxon>
        <taxon>Chrysomelini</taxon>
        <taxon>Phaedon</taxon>
    </lineage>
</organism>
<evidence type="ECO:0000313" key="3">
    <source>
        <dbReference type="Proteomes" id="UP001153737"/>
    </source>
</evidence>
<feature type="compositionally biased region" description="Pro residues" evidence="1">
    <location>
        <begin position="225"/>
        <end position="248"/>
    </location>
</feature>
<reference evidence="2" key="1">
    <citation type="submission" date="2022-01" db="EMBL/GenBank/DDBJ databases">
        <authorList>
            <person name="King R."/>
        </authorList>
    </citation>
    <scope>NUCLEOTIDE SEQUENCE</scope>
</reference>
<feature type="region of interest" description="Disordered" evidence="1">
    <location>
        <begin position="104"/>
        <end position="287"/>
    </location>
</feature>
<evidence type="ECO:0000313" key="2">
    <source>
        <dbReference type="EMBL" id="CAG9813418.1"/>
    </source>
</evidence>
<keyword evidence="3" id="KW-1185">Reference proteome</keyword>
<dbReference type="Proteomes" id="UP001153737">
    <property type="component" value="Chromosome 1"/>
</dbReference>
<proteinExistence type="predicted"/>
<dbReference type="OrthoDB" id="10559612at2759"/>
<protein>
    <submittedName>
        <fullName evidence="2">Uncharacterized protein</fullName>
    </submittedName>
</protein>
<name>A0A9N9WXH1_PHACE</name>
<feature type="compositionally biased region" description="Polar residues" evidence="1">
    <location>
        <begin position="104"/>
        <end position="117"/>
    </location>
</feature>
<evidence type="ECO:0000256" key="1">
    <source>
        <dbReference type="SAM" id="MobiDB-lite"/>
    </source>
</evidence>
<reference evidence="2" key="2">
    <citation type="submission" date="2022-10" db="EMBL/GenBank/DDBJ databases">
        <authorList>
            <consortium name="ENA_rothamsted_submissions"/>
            <consortium name="culmorum"/>
            <person name="King R."/>
        </authorList>
    </citation>
    <scope>NUCLEOTIDE SEQUENCE</scope>
</reference>
<feature type="region of interest" description="Disordered" evidence="1">
    <location>
        <begin position="1"/>
        <end position="72"/>
    </location>
</feature>
<feature type="compositionally biased region" description="Low complexity" evidence="1">
    <location>
        <begin position="573"/>
        <end position="583"/>
    </location>
</feature>
<accession>A0A9N9WXH1</accession>
<dbReference type="EMBL" id="OU896707">
    <property type="protein sequence ID" value="CAG9813418.1"/>
    <property type="molecule type" value="Genomic_DNA"/>
</dbReference>
<gene>
    <name evidence="2" type="ORF">PHAECO_LOCUS927</name>
</gene>
<feature type="region of interest" description="Disordered" evidence="1">
    <location>
        <begin position="560"/>
        <end position="589"/>
    </location>
</feature>
<feature type="compositionally biased region" description="Polar residues" evidence="1">
    <location>
        <begin position="137"/>
        <end position="148"/>
    </location>
</feature>
<dbReference type="AlphaFoldDB" id="A0A9N9WXH1"/>
<sequence length="607" mass="66825">MSTKKGCMKCPSKVDPSTTRRTSQSQPPPSSSRSRGPGCAVKCAPKSGANSPLPPQYFPTTPGETPQWPPMRQSFPREVQQFQYNENFFDPNRPAMQSRNLVTGGTSMRLSRNSQPRMSVEQPIAEYPPSSIPRPYSGQTVRPTTAQAPQRVLPPQRAEPPRYSGIPQRIPTPRPLTPRAPTTPQVRPTGAIRKVPGVAMRIPVRTPDTPSIRESQPRRQRPVSAPAPAPSRPVAAPAPQPVAAPSPRPVTSQQVARPQVARPQVAMPQVARSQIPRPQAGPAFDEEDSLQEFERLEEECKREALADIQANRVQVLNVQTTSNQVANIPNAVHLSVIALDGSYATPQASRGAPVGYATSVRELLNHQWKKSRDIWSPENYYSQPSRQSPPRPQTTAEPAFPPENLMNYGFIEDETIDYPASPDLNTGFMQDRPSAPPPSPGLNYGFIEDETIDFPPSPGMNYGFIEDETIDFPDSHELNCGFIGDESMGFPPNQNLDYGFIEDESMEFPGSPGLDYGFIEDESMEIPGSPGLDYGFIEDESMQFPASPGLDYSRIEDESMPDYVMRGQSIDYPSVGSSRSPSSRYDKTLLNSSLCNPDCSGSPYRRG</sequence>